<dbReference type="PROSITE" id="PS51257">
    <property type="entry name" value="PROKAR_LIPOPROTEIN"/>
    <property type="match status" value="1"/>
</dbReference>
<feature type="chain" id="PRO_5013621385" description="Polymerase/histidinol phosphatase N-terminal domain-containing protein" evidence="1">
    <location>
        <begin position="22"/>
        <end position="365"/>
    </location>
</feature>
<proteinExistence type="predicted"/>
<dbReference type="SMART" id="SM00481">
    <property type="entry name" value="POLIIIAc"/>
    <property type="match status" value="1"/>
</dbReference>
<dbReference type="InterPro" id="IPR052018">
    <property type="entry name" value="PHP_domain"/>
</dbReference>
<dbReference type="PANTHER" id="PTHR42924:SF3">
    <property type="entry name" value="POLYMERASE_HISTIDINOL PHOSPHATASE N-TERMINAL DOMAIN-CONTAINING PROTEIN"/>
    <property type="match status" value="1"/>
</dbReference>
<evidence type="ECO:0000313" key="4">
    <source>
        <dbReference type="Proteomes" id="UP000230859"/>
    </source>
</evidence>
<evidence type="ECO:0000259" key="2">
    <source>
        <dbReference type="SMART" id="SM00481"/>
    </source>
</evidence>
<dbReference type="Pfam" id="PF02811">
    <property type="entry name" value="PHP"/>
    <property type="match status" value="1"/>
</dbReference>
<dbReference type="InterPro" id="IPR004013">
    <property type="entry name" value="PHP_dom"/>
</dbReference>
<dbReference type="PANTHER" id="PTHR42924">
    <property type="entry name" value="EXONUCLEASE"/>
    <property type="match status" value="1"/>
</dbReference>
<reference evidence="3 4" key="1">
    <citation type="submission" date="2017-09" db="EMBL/GenBank/DDBJ databases">
        <title>Depth-based differentiation of microbial function through sediment-hosted aquifers and enrichment of novel symbionts in the deep terrestrial subsurface.</title>
        <authorList>
            <person name="Probst A.J."/>
            <person name="Ladd B."/>
            <person name="Jarett J.K."/>
            <person name="Geller-Mcgrath D.E."/>
            <person name="Sieber C.M."/>
            <person name="Emerson J.B."/>
            <person name="Anantharaman K."/>
            <person name="Thomas B.C."/>
            <person name="Malmstrom R."/>
            <person name="Stieglmeier M."/>
            <person name="Klingl A."/>
            <person name="Woyke T."/>
            <person name="Ryan C.M."/>
            <person name="Banfield J.F."/>
        </authorList>
    </citation>
    <scope>NUCLEOTIDE SEQUENCE [LARGE SCALE GENOMIC DNA]</scope>
    <source>
        <strain evidence="3">CG11_big_fil_rev_8_21_14_0_20_45_26</strain>
    </source>
</reference>
<protein>
    <recommendedName>
        <fullName evidence="2">Polymerase/histidinol phosphatase N-terminal domain-containing protein</fullName>
    </recommendedName>
</protein>
<sequence length="365" mass="40924">MISKNKLVLLLLLGVMLQACSTMPRAPKIPNLVGSADAPGVYRGVFHVHTKYSHDSKGTIKQVIKAARGRKLDFVVITDHNNMAAKKDPEIHARKPLLMVGNEISTTDGHLIALGTRETISTPVEPKKAIQLIHQQDGFAVLAHPVCNRTAWQDWNVNDFDGMEVYNQACDVYAANKAVFFFQSLLLPPSLFARYAVLEPRDALVKWDQILEKRLVPAYGAADAHVRYRVLGFPLMRYSLSFRAVTMYVMAKQFSKADILRSLRHGESYLVFESMGRAEDFHFAAKVGEVLFPMGSQTTFAGKPFGLRIKVPKKAVIRLYRNGEALVESEEKDLQVDQPGAGIYRVEVFRDGKLWIVSNPIRLEA</sequence>
<dbReference type="GO" id="GO:0004534">
    <property type="term" value="F:5'-3' RNA exonuclease activity"/>
    <property type="evidence" value="ECO:0007669"/>
    <property type="project" value="TreeGrafter"/>
</dbReference>
<gene>
    <name evidence="3" type="ORF">COV74_08820</name>
</gene>
<organism evidence="3 4">
    <name type="scientific">Candidatus Abzuiibacterium crystallinum</name>
    <dbReference type="NCBI Taxonomy" id="1974748"/>
    <lineage>
        <taxon>Bacteria</taxon>
        <taxon>Pseudomonadati</taxon>
        <taxon>Candidatus Omnitrophota</taxon>
        <taxon>Candidatus Abzuiibacterium</taxon>
    </lineage>
</organism>
<dbReference type="Gene3D" id="3.20.20.140">
    <property type="entry name" value="Metal-dependent hydrolases"/>
    <property type="match status" value="1"/>
</dbReference>
<keyword evidence="1" id="KW-0732">Signal</keyword>
<comment type="caution">
    <text evidence="3">The sequence shown here is derived from an EMBL/GenBank/DDBJ whole genome shotgun (WGS) entry which is preliminary data.</text>
</comment>
<feature type="signal peptide" evidence="1">
    <location>
        <begin position="1"/>
        <end position="21"/>
    </location>
</feature>
<dbReference type="AlphaFoldDB" id="A0A2H0LM41"/>
<evidence type="ECO:0000313" key="3">
    <source>
        <dbReference type="EMBL" id="PIQ85406.1"/>
    </source>
</evidence>
<accession>A0A2H0LM41</accession>
<dbReference type="InterPro" id="IPR003141">
    <property type="entry name" value="Pol/His_phosphatase_N"/>
</dbReference>
<evidence type="ECO:0000256" key="1">
    <source>
        <dbReference type="SAM" id="SignalP"/>
    </source>
</evidence>
<name>A0A2H0LM41_9BACT</name>
<dbReference type="Proteomes" id="UP000230859">
    <property type="component" value="Unassembled WGS sequence"/>
</dbReference>
<dbReference type="EMBL" id="PCVY01000066">
    <property type="protein sequence ID" value="PIQ85406.1"/>
    <property type="molecule type" value="Genomic_DNA"/>
</dbReference>
<dbReference type="InterPro" id="IPR016195">
    <property type="entry name" value="Pol/histidinol_Pase-like"/>
</dbReference>
<feature type="domain" description="Polymerase/histidinol phosphatase N-terminal" evidence="2">
    <location>
        <begin position="44"/>
        <end position="108"/>
    </location>
</feature>
<dbReference type="GO" id="GO:0035312">
    <property type="term" value="F:5'-3' DNA exonuclease activity"/>
    <property type="evidence" value="ECO:0007669"/>
    <property type="project" value="TreeGrafter"/>
</dbReference>
<dbReference type="SUPFAM" id="SSF89550">
    <property type="entry name" value="PHP domain-like"/>
    <property type="match status" value="1"/>
</dbReference>
<dbReference type="NCBIfam" id="NF038032">
    <property type="entry name" value="CehA_McbA_metalo"/>
    <property type="match status" value="1"/>
</dbReference>